<sequence length="60" mass="6393">MWNLEVKGRTTSLSLHRPLWRPKLLLRLVHGGTCGGGVSMPTAQLRSGPGLADEPAGVLC</sequence>
<dbReference type="AlphaFoldDB" id="A0A0A8YPH5"/>
<reference evidence="1" key="1">
    <citation type="submission" date="2014-09" db="EMBL/GenBank/DDBJ databases">
        <authorList>
            <person name="Magalhaes I.L.F."/>
            <person name="Oliveira U."/>
            <person name="Santos F.R."/>
            <person name="Vidigal T.H.D.A."/>
            <person name="Brescovit A.D."/>
            <person name="Santos A.J."/>
        </authorList>
    </citation>
    <scope>NUCLEOTIDE SEQUENCE</scope>
    <source>
        <tissue evidence="1">Shoot tissue taken approximately 20 cm above the soil surface</tissue>
    </source>
</reference>
<dbReference type="EMBL" id="GBRH01270242">
    <property type="protein sequence ID" value="JAD27653.1"/>
    <property type="molecule type" value="Transcribed_RNA"/>
</dbReference>
<reference evidence="1" key="2">
    <citation type="journal article" date="2015" name="Data Brief">
        <title>Shoot transcriptome of the giant reed, Arundo donax.</title>
        <authorList>
            <person name="Barrero R.A."/>
            <person name="Guerrero F.D."/>
            <person name="Moolhuijzen P."/>
            <person name="Goolsby J.A."/>
            <person name="Tidwell J."/>
            <person name="Bellgard S.E."/>
            <person name="Bellgard M.I."/>
        </authorList>
    </citation>
    <scope>NUCLEOTIDE SEQUENCE</scope>
    <source>
        <tissue evidence="1">Shoot tissue taken approximately 20 cm above the soil surface</tissue>
    </source>
</reference>
<protein>
    <submittedName>
        <fullName evidence="1">Uncharacterized protein</fullName>
    </submittedName>
</protein>
<name>A0A0A8YPH5_ARUDO</name>
<proteinExistence type="predicted"/>
<evidence type="ECO:0000313" key="1">
    <source>
        <dbReference type="EMBL" id="JAD27653.1"/>
    </source>
</evidence>
<organism evidence="1">
    <name type="scientific">Arundo donax</name>
    <name type="common">Giant reed</name>
    <name type="synonym">Donax arundinaceus</name>
    <dbReference type="NCBI Taxonomy" id="35708"/>
    <lineage>
        <taxon>Eukaryota</taxon>
        <taxon>Viridiplantae</taxon>
        <taxon>Streptophyta</taxon>
        <taxon>Embryophyta</taxon>
        <taxon>Tracheophyta</taxon>
        <taxon>Spermatophyta</taxon>
        <taxon>Magnoliopsida</taxon>
        <taxon>Liliopsida</taxon>
        <taxon>Poales</taxon>
        <taxon>Poaceae</taxon>
        <taxon>PACMAD clade</taxon>
        <taxon>Arundinoideae</taxon>
        <taxon>Arundineae</taxon>
        <taxon>Arundo</taxon>
    </lineage>
</organism>
<accession>A0A0A8YPH5</accession>